<protein>
    <recommendedName>
        <fullName evidence="4">Secreted protein</fullName>
    </recommendedName>
</protein>
<reference evidence="2 3" key="1">
    <citation type="journal article" date="2018" name="PLoS Genet.">
        <title>Population sequencing reveals clonal diversity and ancestral inbreeding in the grapevine cultivar Chardonnay.</title>
        <authorList>
            <person name="Roach M.J."/>
            <person name="Johnson D.L."/>
            <person name="Bohlmann J."/>
            <person name="van Vuuren H.J."/>
            <person name="Jones S.J."/>
            <person name="Pretorius I.S."/>
            <person name="Schmidt S.A."/>
            <person name="Borneman A.R."/>
        </authorList>
    </citation>
    <scope>NUCLEOTIDE SEQUENCE [LARGE SCALE GENOMIC DNA]</scope>
    <source>
        <strain evidence="3">cv. Chardonnay</strain>
        <tissue evidence="2">Leaf</tissue>
    </source>
</reference>
<dbReference type="EMBL" id="QGNW01002659">
    <property type="protein sequence ID" value="RVW13261.1"/>
    <property type="molecule type" value="Genomic_DNA"/>
</dbReference>
<comment type="caution">
    <text evidence="2">The sequence shown here is derived from an EMBL/GenBank/DDBJ whole genome shotgun (WGS) entry which is preliminary data.</text>
</comment>
<dbReference type="AlphaFoldDB" id="A0A438BQN5"/>
<evidence type="ECO:0000256" key="1">
    <source>
        <dbReference type="SAM" id="SignalP"/>
    </source>
</evidence>
<sequence>MSSCQNGPKWGSTLLFLLNFLACHDGAEVVAEPSSLYKWLSEIVGDACRHSCPFALQAANTGCDRLSEVTQYGPVGSTSSSVDQMTRVSRPRLLVKLLALGSDNISGQERDRPNSGFESAVCRPEGIRIESWCATCPMEGCCAGLPRGRLEVVPTILT</sequence>
<gene>
    <name evidence="2" type="ORF">CK203_111555</name>
</gene>
<name>A0A438BQN5_VITVI</name>
<feature type="signal peptide" evidence="1">
    <location>
        <begin position="1"/>
        <end position="26"/>
    </location>
</feature>
<evidence type="ECO:0008006" key="4">
    <source>
        <dbReference type="Google" id="ProtNLM"/>
    </source>
</evidence>
<proteinExistence type="predicted"/>
<organism evidence="2 3">
    <name type="scientific">Vitis vinifera</name>
    <name type="common">Grape</name>
    <dbReference type="NCBI Taxonomy" id="29760"/>
    <lineage>
        <taxon>Eukaryota</taxon>
        <taxon>Viridiplantae</taxon>
        <taxon>Streptophyta</taxon>
        <taxon>Embryophyta</taxon>
        <taxon>Tracheophyta</taxon>
        <taxon>Spermatophyta</taxon>
        <taxon>Magnoliopsida</taxon>
        <taxon>eudicotyledons</taxon>
        <taxon>Gunneridae</taxon>
        <taxon>Pentapetalae</taxon>
        <taxon>rosids</taxon>
        <taxon>Vitales</taxon>
        <taxon>Vitaceae</taxon>
        <taxon>Viteae</taxon>
        <taxon>Vitis</taxon>
    </lineage>
</organism>
<keyword evidence="1" id="KW-0732">Signal</keyword>
<dbReference type="Proteomes" id="UP000288805">
    <property type="component" value="Unassembled WGS sequence"/>
</dbReference>
<evidence type="ECO:0000313" key="2">
    <source>
        <dbReference type="EMBL" id="RVW13261.1"/>
    </source>
</evidence>
<accession>A0A438BQN5</accession>
<feature type="chain" id="PRO_5019333958" description="Secreted protein" evidence="1">
    <location>
        <begin position="27"/>
        <end position="158"/>
    </location>
</feature>
<evidence type="ECO:0000313" key="3">
    <source>
        <dbReference type="Proteomes" id="UP000288805"/>
    </source>
</evidence>